<evidence type="ECO:0000256" key="2">
    <source>
        <dbReference type="SAM" id="MobiDB-lite"/>
    </source>
</evidence>
<dbReference type="PANTHER" id="PTHR19424:SF0">
    <property type="entry name" value="HEAT SHOCK FACTOR BINDING PROTEIN 1"/>
    <property type="match status" value="1"/>
</dbReference>
<accession>A0ABR2D9A5</accession>
<evidence type="ECO:0000256" key="1">
    <source>
        <dbReference type="ARBA" id="ARBA00006349"/>
    </source>
</evidence>
<reference evidence="3 4" key="1">
    <citation type="journal article" date="2024" name="G3 (Bethesda)">
        <title>Genome assembly of Hibiscus sabdariffa L. provides insights into metabolisms of medicinal natural products.</title>
        <authorList>
            <person name="Kim T."/>
        </authorList>
    </citation>
    <scope>NUCLEOTIDE SEQUENCE [LARGE SCALE GENOMIC DNA]</scope>
    <source>
        <strain evidence="3">TK-2024</strain>
        <tissue evidence="3">Old leaves</tissue>
    </source>
</reference>
<keyword evidence="4" id="KW-1185">Reference proteome</keyword>
<comment type="caution">
    <text evidence="3">The sequence shown here is derived from an EMBL/GenBank/DDBJ whole genome shotgun (WGS) entry which is preliminary data.</text>
</comment>
<organism evidence="3 4">
    <name type="scientific">Hibiscus sabdariffa</name>
    <name type="common">roselle</name>
    <dbReference type="NCBI Taxonomy" id="183260"/>
    <lineage>
        <taxon>Eukaryota</taxon>
        <taxon>Viridiplantae</taxon>
        <taxon>Streptophyta</taxon>
        <taxon>Embryophyta</taxon>
        <taxon>Tracheophyta</taxon>
        <taxon>Spermatophyta</taxon>
        <taxon>Magnoliopsida</taxon>
        <taxon>eudicotyledons</taxon>
        <taxon>Gunneridae</taxon>
        <taxon>Pentapetalae</taxon>
        <taxon>rosids</taxon>
        <taxon>malvids</taxon>
        <taxon>Malvales</taxon>
        <taxon>Malvaceae</taxon>
        <taxon>Malvoideae</taxon>
        <taxon>Hibiscus</taxon>
    </lineage>
</organism>
<dbReference type="Proteomes" id="UP001472677">
    <property type="component" value="Unassembled WGS sequence"/>
</dbReference>
<name>A0ABR2D9A5_9ROSI</name>
<gene>
    <name evidence="3" type="ORF">V6N12_054027</name>
</gene>
<feature type="region of interest" description="Disordered" evidence="2">
    <location>
        <begin position="162"/>
        <end position="183"/>
    </location>
</feature>
<sequence length="183" mass="20111">MNSMQFGRLHSYLRLSSSTPSTSTSTGTGPEIINTTTMYLHVNSFYISFSFPYERGEACPDSTMSTVGTANVLGGDGVLFSGHIYECSLEDYGFKDWQKPDGPKRSTADMSIFVQNLLEQMSELCDIYCLLNSGAMDEMGDRIIELENSINDLRAEIRVDCSPSPLTPLKQRSGSAKKEDGSA</sequence>
<evidence type="ECO:0000313" key="4">
    <source>
        <dbReference type="Proteomes" id="UP001472677"/>
    </source>
</evidence>
<dbReference type="Gene3D" id="1.20.5.430">
    <property type="match status" value="1"/>
</dbReference>
<comment type="similarity">
    <text evidence="1">Belongs to the HSBP1 family.</text>
</comment>
<evidence type="ECO:0000313" key="3">
    <source>
        <dbReference type="EMBL" id="KAK8532590.1"/>
    </source>
</evidence>
<protein>
    <submittedName>
        <fullName evidence="3">Uncharacterized protein</fullName>
    </submittedName>
</protein>
<dbReference type="InterPro" id="IPR009643">
    <property type="entry name" value="HS1-bd"/>
</dbReference>
<proteinExistence type="inferred from homology"/>
<dbReference type="EMBL" id="JBBPBM010000034">
    <property type="protein sequence ID" value="KAK8532590.1"/>
    <property type="molecule type" value="Genomic_DNA"/>
</dbReference>
<dbReference type="PANTHER" id="PTHR19424">
    <property type="entry name" value="HEAT SHOCK FACTOR BINDING PROTEIN 1"/>
    <property type="match status" value="1"/>
</dbReference>